<keyword evidence="4 7" id="KW-0812">Transmembrane</keyword>
<comment type="similarity">
    <text evidence="2">Belongs to the MgtC/SapB family.</text>
</comment>
<evidence type="ECO:0000256" key="6">
    <source>
        <dbReference type="ARBA" id="ARBA00023136"/>
    </source>
</evidence>
<evidence type="ECO:0000256" key="7">
    <source>
        <dbReference type="SAM" id="Phobius"/>
    </source>
</evidence>
<dbReference type="PANTHER" id="PTHR33778:SF1">
    <property type="entry name" value="MAGNESIUM TRANSPORTER YHID-RELATED"/>
    <property type="match status" value="1"/>
</dbReference>
<proteinExistence type="inferred from homology"/>
<feature type="transmembrane region" description="Helical" evidence="7">
    <location>
        <begin position="17"/>
        <end position="34"/>
    </location>
</feature>
<keyword evidence="6 7" id="KW-0472">Membrane</keyword>
<dbReference type="RefSeq" id="WP_209811749.1">
    <property type="nucleotide sequence ID" value="NZ_JAGGKT010000013.1"/>
</dbReference>
<dbReference type="Pfam" id="PF02308">
    <property type="entry name" value="MgtC"/>
    <property type="match status" value="1"/>
</dbReference>
<evidence type="ECO:0000313" key="10">
    <source>
        <dbReference type="Proteomes" id="UP001519343"/>
    </source>
</evidence>
<reference evidence="9 10" key="1">
    <citation type="submission" date="2021-03" db="EMBL/GenBank/DDBJ databases">
        <title>Genomic Encyclopedia of Type Strains, Phase IV (KMG-IV): sequencing the most valuable type-strain genomes for metagenomic binning, comparative biology and taxonomic classification.</title>
        <authorList>
            <person name="Goeker M."/>
        </authorList>
    </citation>
    <scope>NUCLEOTIDE SEQUENCE [LARGE SCALE GENOMIC DNA]</scope>
    <source>
        <strain evidence="9 10">DSM 24738</strain>
    </source>
</reference>
<name>A0ABS4GTZ8_9BACL</name>
<evidence type="ECO:0000256" key="5">
    <source>
        <dbReference type="ARBA" id="ARBA00022989"/>
    </source>
</evidence>
<feature type="transmembrane region" description="Helical" evidence="7">
    <location>
        <begin position="81"/>
        <end position="98"/>
    </location>
</feature>
<feature type="transmembrane region" description="Helical" evidence="7">
    <location>
        <begin position="46"/>
        <end position="69"/>
    </location>
</feature>
<evidence type="ECO:0000256" key="3">
    <source>
        <dbReference type="ARBA" id="ARBA00022475"/>
    </source>
</evidence>
<gene>
    <name evidence="9" type="ORF">J2Z37_003747</name>
</gene>
<evidence type="ECO:0000256" key="2">
    <source>
        <dbReference type="ARBA" id="ARBA00009298"/>
    </source>
</evidence>
<keyword evidence="10" id="KW-1185">Reference proteome</keyword>
<protein>
    <submittedName>
        <fullName evidence="9">Mg2+ transporter-C (MgtC) family protein</fullName>
    </submittedName>
</protein>
<evidence type="ECO:0000256" key="1">
    <source>
        <dbReference type="ARBA" id="ARBA00004651"/>
    </source>
</evidence>
<dbReference type="InterPro" id="IPR003416">
    <property type="entry name" value="MgtC/SapB/SrpB/YhiD_fam"/>
</dbReference>
<evidence type="ECO:0000313" key="9">
    <source>
        <dbReference type="EMBL" id="MBP1933734.1"/>
    </source>
</evidence>
<comment type="caution">
    <text evidence="9">The sequence shown here is derived from an EMBL/GenBank/DDBJ whole genome shotgun (WGS) entry which is preliminary data.</text>
</comment>
<accession>A0ABS4GTZ8</accession>
<dbReference type="InterPro" id="IPR049177">
    <property type="entry name" value="MgtC_SapB_SrpB_YhiD_N"/>
</dbReference>
<dbReference type="PANTHER" id="PTHR33778">
    <property type="entry name" value="PROTEIN MGTC"/>
    <property type="match status" value="1"/>
</dbReference>
<comment type="subcellular location">
    <subcellularLocation>
        <location evidence="1">Cell membrane</location>
        <topology evidence="1">Multi-pass membrane protein</topology>
    </subcellularLocation>
</comment>
<dbReference type="Proteomes" id="UP001519343">
    <property type="component" value="Unassembled WGS sequence"/>
</dbReference>
<evidence type="ECO:0000256" key="4">
    <source>
        <dbReference type="ARBA" id="ARBA00022692"/>
    </source>
</evidence>
<organism evidence="9 10">
    <name type="scientific">Ammoniphilus resinae</name>
    <dbReference type="NCBI Taxonomy" id="861532"/>
    <lineage>
        <taxon>Bacteria</taxon>
        <taxon>Bacillati</taxon>
        <taxon>Bacillota</taxon>
        <taxon>Bacilli</taxon>
        <taxon>Bacillales</taxon>
        <taxon>Paenibacillaceae</taxon>
        <taxon>Aneurinibacillus group</taxon>
        <taxon>Ammoniphilus</taxon>
    </lineage>
</organism>
<feature type="domain" description="MgtC/SapB/SrpB/YhiD N-terminal" evidence="8">
    <location>
        <begin position="22"/>
        <end position="149"/>
    </location>
</feature>
<keyword evidence="5 7" id="KW-1133">Transmembrane helix</keyword>
<dbReference type="EMBL" id="JAGGKT010000013">
    <property type="protein sequence ID" value="MBP1933734.1"/>
    <property type="molecule type" value="Genomic_DNA"/>
</dbReference>
<keyword evidence="3" id="KW-1003">Cell membrane</keyword>
<evidence type="ECO:0000259" key="8">
    <source>
        <dbReference type="Pfam" id="PF02308"/>
    </source>
</evidence>
<feature type="transmembrane region" description="Helical" evidence="7">
    <location>
        <begin position="110"/>
        <end position="142"/>
    </location>
</feature>
<dbReference type="PRINTS" id="PR01837">
    <property type="entry name" value="MGTCSAPBPROT"/>
</dbReference>
<sequence>MINNIIPDFITSINIEVYLRILLGVFVGFCIGWDRTAKNKPAGIKTYSFVTVASTLLTIVSVDLFHSYAKFGVTMMDPARLAAQIPPALGFIGAGLILKEGRKVSGLTSAAMILFAGGMGICIGAGYYGLVFFTLLLMLGVIKIGNWLEIRLSEPKEDDVLLREEIEKVTG</sequence>